<dbReference type="GO" id="GO:0055085">
    <property type="term" value="P:transmembrane transport"/>
    <property type="evidence" value="ECO:0007669"/>
    <property type="project" value="InterPro"/>
</dbReference>
<organism evidence="10 11">
    <name type="scientific">Rubrobacter marinus</name>
    <dbReference type="NCBI Taxonomy" id="2653852"/>
    <lineage>
        <taxon>Bacteria</taxon>
        <taxon>Bacillati</taxon>
        <taxon>Actinomycetota</taxon>
        <taxon>Rubrobacteria</taxon>
        <taxon>Rubrobacterales</taxon>
        <taxon>Rubrobacteraceae</taxon>
        <taxon>Rubrobacter</taxon>
    </lineage>
</organism>
<comment type="subcellular location">
    <subcellularLocation>
        <location evidence="1">Cell inner membrane</location>
        <topology evidence="1">Multi-pass membrane protein</topology>
    </subcellularLocation>
    <subcellularLocation>
        <location evidence="8">Cell membrane</location>
        <topology evidence="8">Multi-pass membrane protein</topology>
    </subcellularLocation>
</comment>
<dbReference type="AlphaFoldDB" id="A0A6G8Q0A5"/>
<dbReference type="Gene3D" id="1.10.3720.10">
    <property type="entry name" value="MetI-like"/>
    <property type="match status" value="1"/>
</dbReference>
<feature type="transmembrane region" description="Helical" evidence="8">
    <location>
        <begin position="68"/>
        <end position="92"/>
    </location>
</feature>
<sequence>MGRRKRPGGLGLALVASLVALPLLPLLLWAFTGVWRFPDLLPSELSLRGWEYVAGGGGRAPEAILNSLLIGVAATAASVAVGLPAGMALGGYEFRLKGLVIFFVLLPILVPPLASTMGIHLTFIRLGLADTAFGVFLVHLIPTVPYTAIILTSVFAERGGEMEEAARTLGASPWQTFRHVTLPRAVPGIAVASLFAFLLSWSQYALTLLIGGGSVITLPMLLFSAASGSDPVITAVLTVVFALPALLALVVALRFLRGHGDERDLPFLGRPS</sequence>
<gene>
    <name evidence="10" type="ORF">GBA65_15875</name>
</gene>
<feature type="transmembrane region" description="Helical" evidence="8">
    <location>
        <begin position="232"/>
        <end position="256"/>
    </location>
</feature>
<feature type="domain" description="ABC transmembrane type-1" evidence="9">
    <location>
        <begin position="64"/>
        <end position="251"/>
    </location>
</feature>
<keyword evidence="4" id="KW-0997">Cell inner membrane</keyword>
<evidence type="ECO:0000256" key="6">
    <source>
        <dbReference type="ARBA" id="ARBA00022989"/>
    </source>
</evidence>
<evidence type="ECO:0000256" key="1">
    <source>
        <dbReference type="ARBA" id="ARBA00004429"/>
    </source>
</evidence>
<dbReference type="PROSITE" id="PS50928">
    <property type="entry name" value="ABC_TM1"/>
    <property type="match status" value="1"/>
</dbReference>
<proteinExistence type="inferred from homology"/>
<dbReference type="InterPro" id="IPR035906">
    <property type="entry name" value="MetI-like_sf"/>
</dbReference>
<keyword evidence="6 8" id="KW-1133">Transmembrane helix</keyword>
<keyword evidence="2 8" id="KW-0813">Transport</keyword>
<dbReference type="GO" id="GO:0005886">
    <property type="term" value="C:plasma membrane"/>
    <property type="evidence" value="ECO:0007669"/>
    <property type="project" value="UniProtKB-SubCell"/>
</dbReference>
<evidence type="ECO:0000256" key="5">
    <source>
        <dbReference type="ARBA" id="ARBA00022692"/>
    </source>
</evidence>
<evidence type="ECO:0000256" key="3">
    <source>
        <dbReference type="ARBA" id="ARBA00022475"/>
    </source>
</evidence>
<name>A0A6G8Q0A5_9ACTN</name>
<evidence type="ECO:0000256" key="4">
    <source>
        <dbReference type="ARBA" id="ARBA00022519"/>
    </source>
</evidence>
<reference evidence="10 11" key="1">
    <citation type="submission" date="2019-10" db="EMBL/GenBank/DDBJ databases">
        <title>Rubrobacter sp nov SCSIO 52915 isolated from a deep-sea sediment in the South China Sea.</title>
        <authorList>
            <person name="Chen R.W."/>
        </authorList>
    </citation>
    <scope>NUCLEOTIDE SEQUENCE [LARGE SCALE GENOMIC DNA]</scope>
    <source>
        <strain evidence="10 11">SCSIO 52915</strain>
    </source>
</reference>
<evidence type="ECO:0000256" key="7">
    <source>
        <dbReference type="ARBA" id="ARBA00023136"/>
    </source>
</evidence>
<dbReference type="Pfam" id="PF00528">
    <property type="entry name" value="BPD_transp_1"/>
    <property type="match status" value="1"/>
</dbReference>
<evidence type="ECO:0000259" key="9">
    <source>
        <dbReference type="PROSITE" id="PS50928"/>
    </source>
</evidence>
<feature type="transmembrane region" description="Helical" evidence="8">
    <location>
        <begin position="133"/>
        <end position="156"/>
    </location>
</feature>
<comment type="similarity">
    <text evidence="8">Belongs to the binding-protein-dependent transport system permease family.</text>
</comment>
<dbReference type="InterPro" id="IPR000515">
    <property type="entry name" value="MetI-like"/>
</dbReference>
<dbReference type="KEGG" id="rmar:GBA65_15875"/>
<evidence type="ECO:0000256" key="2">
    <source>
        <dbReference type="ARBA" id="ARBA00022448"/>
    </source>
</evidence>
<feature type="transmembrane region" description="Helical" evidence="8">
    <location>
        <begin position="99"/>
        <end position="121"/>
    </location>
</feature>
<dbReference type="CDD" id="cd06261">
    <property type="entry name" value="TM_PBP2"/>
    <property type="match status" value="1"/>
</dbReference>
<dbReference type="Proteomes" id="UP000502706">
    <property type="component" value="Chromosome"/>
</dbReference>
<evidence type="ECO:0000313" key="10">
    <source>
        <dbReference type="EMBL" id="QIN79767.1"/>
    </source>
</evidence>
<feature type="transmembrane region" description="Helical" evidence="8">
    <location>
        <begin position="204"/>
        <end position="225"/>
    </location>
</feature>
<evidence type="ECO:0000256" key="8">
    <source>
        <dbReference type="RuleBase" id="RU363032"/>
    </source>
</evidence>
<keyword evidence="7 8" id="KW-0472">Membrane</keyword>
<keyword evidence="3" id="KW-1003">Cell membrane</keyword>
<dbReference type="EMBL" id="CP045121">
    <property type="protein sequence ID" value="QIN79767.1"/>
    <property type="molecule type" value="Genomic_DNA"/>
</dbReference>
<dbReference type="SUPFAM" id="SSF161098">
    <property type="entry name" value="MetI-like"/>
    <property type="match status" value="1"/>
</dbReference>
<accession>A0A6G8Q0A5</accession>
<keyword evidence="5 8" id="KW-0812">Transmembrane</keyword>
<protein>
    <submittedName>
        <fullName evidence="10">ABC transporter permease subunit</fullName>
    </submittedName>
</protein>
<evidence type="ECO:0000313" key="11">
    <source>
        <dbReference type="Proteomes" id="UP000502706"/>
    </source>
</evidence>
<dbReference type="PANTHER" id="PTHR43357">
    <property type="entry name" value="INNER MEMBRANE ABC TRANSPORTER PERMEASE PROTEIN YDCV"/>
    <property type="match status" value="1"/>
</dbReference>
<dbReference type="RefSeq" id="WP_166397437.1">
    <property type="nucleotide sequence ID" value="NZ_CP045121.1"/>
</dbReference>
<dbReference type="PANTHER" id="PTHR43357:SF4">
    <property type="entry name" value="INNER MEMBRANE ABC TRANSPORTER PERMEASE PROTEIN YDCV"/>
    <property type="match status" value="1"/>
</dbReference>
<keyword evidence="11" id="KW-1185">Reference proteome</keyword>